<name>A0A1Y2B7F0_9TREE</name>
<feature type="region of interest" description="Disordered" evidence="9">
    <location>
        <begin position="499"/>
        <end position="530"/>
    </location>
</feature>
<keyword evidence="13" id="KW-1185">Reference proteome</keyword>
<evidence type="ECO:0000313" key="13">
    <source>
        <dbReference type="Proteomes" id="UP000193986"/>
    </source>
</evidence>
<dbReference type="InterPro" id="IPR036259">
    <property type="entry name" value="MFS_trans_sf"/>
</dbReference>
<dbReference type="EMBL" id="MCFC01000018">
    <property type="protein sequence ID" value="ORY30768.1"/>
    <property type="molecule type" value="Genomic_DNA"/>
</dbReference>
<dbReference type="Gene3D" id="1.20.1250.20">
    <property type="entry name" value="MFS general substrate transporter like domains"/>
    <property type="match status" value="1"/>
</dbReference>
<feature type="transmembrane region" description="Helical" evidence="10">
    <location>
        <begin position="159"/>
        <end position="183"/>
    </location>
</feature>
<dbReference type="OrthoDB" id="2544694at2759"/>
<dbReference type="PANTHER" id="PTHR48022:SF45">
    <property type="entry name" value="MAJOR FACILITATOR SUPERFAMILY (MFS) PROFILE DOMAIN-CONTAINING PROTEIN-RELATED"/>
    <property type="match status" value="1"/>
</dbReference>
<evidence type="ECO:0000313" key="12">
    <source>
        <dbReference type="EMBL" id="ORY30768.1"/>
    </source>
</evidence>
<evidence type="ECO:0000256" key="5">
    <source>
        <dbReference type="ARBA" id="ARBA00022989"/>
    </source>
</evidence>
<feature type="transmembrane region" description="Helical" evidence="10">
    <location>
        <begin position="319"/>
        <end position="339"/>
    </location>
</feature>
<dbReference type="GO" id="GO:0005351">
    <property type="term" value="F:carbohydrate:proton symporter activity"/>
    <property type="evidence" value="ECO:0007669"/>
    <property type="project" value="TreeGrafter"/>
</dbReference>
<feature type="transmembrane region" description="Helical" evidence="10">
    <location>
        <begin position="72"/>
        <end position="92"/>
    </location>
</feature>
<evidence type="ECO:0000259" key="11">
    <source>
        <dbReference type="PROSITE" id="PS50850"/>
    </source>
</evidence>
<feature type="transmembrane region" description="Helical" evidence="10">
    <location>
        <begin position="351"/>
        <end position="374"/>
    </location>
</feature>
<dbReference type="InterPro" id="IPR003663">
    <property type="entry name" value="Sugar/inositol_transpt"/>
</dbReference>
<evidence type="ECO:0000256" key="10">
    <source>
        <dbReference type="SAM" id="Phobius"/>
    </source>
</evidence>
<evidence type="ECO:0000256" key="4">
    <source>
        <dbReference type="ARBA" id="ARBA00022692"/>
    </source>
</evidence>
<evidence type="ECO:0000256" key="6">
    <source>
        <dbReference type="ARBA" id="ARBA00023136"/>
    </source>
</evidence>
<dbReference type="STRING" id="71784.A0A1Y2B7F0"/>
<feature type="transmembrane region" description="Helical" evidence="10">
    <location>
        <begin position="448"/>
        <end position="467"/>
    </location>
</feature>
<feature type="transmembrane region" description="Helical" evidence="10">
    <location>
        <begin position="12"/>
        <end position="33"/>
    </location>
</feature>
<dbReference type="InterPro" id="IPR005829">
    <property type="entry name" value="Sugar_transporter_CS"/>
</dbReference>
<feature type="transmembrane region" description="Helical" evidence="10">
    <location>
        <begin position="195"/>
        <end position="216"/>
    </location>
</feature>
<feature type="compositionally biased region" description="Basic and acidic residues" evidence="9">
    <location>
        <begin position="518"/>
        <end position="530"/>
    </location>
</feature>
<comment type="catalytic activity">
    <reaction evidence="7">
        <text>myo-inositol(out) + H(+)(out) = myo-inositol(in) + H(+)(in)</text>
        <dbReference type="Rhea" id="RHEA:60364"/>
        <dbReference type="ChEBI" id="CHEBI:15378"/>
        <dbReference type="ChEBI" id="CHEBI:17268"/>
    </reaction>
</comment>
<dbReference type="InterPro" id="IPR005828">
    <property type="entry name" value="MFS_sugar_transport-like"/>
</dbReference>
<feature type="transmembrane region" description="Helical" evidence="10">
    <location>
        <begin position="284"/>
        <end position="307"/>
    </location>
</feature>
<dbReference type="PANTHER" id="PTHR48022">
    <property type="entry name" value="PLASTIDIC GLUCOSE TRANSPORTER 4"/>
    <property type="match status" value="1"/>
</dbReference>
<evidence type="ECO:0000256" key="9">
    <source>
        <dbReference type="SAM" id="MobiDB-lite"/>
    </source>
</evidence>
<accession>A0A1Y2B7F0</accession>
<evidence type="ECO:0000256" key="3">
    <source>
        <dbReference type="ARBA" id="ARBA00022448"/>
    </source>
</evidence>
<protein>
    <submittedName>
        <fullName evidence="12">General substrate transporter</fullName>
    </submittedName>
</protein>
<dbReference type="PROSITE" id="PS00216">
    <property type="entry name" value="SUGAR_TRANSPORT_1"/>
    <property type="match status" value="1"/>
</dbReference>
<keyword evidence="6 10" id="KW-0472">Membrane</keyword>
<sequence>MKADGFFPGKGSTIQTLMATLIIMPTFLAGGYIQPFLGGIVTYPSFYTGFPEVDTTTSPAHLKAHRSLIEGVVNACVNLGSVLGALSCMYTGNRLGRRLSVAIGAIINIFGTAIFISSYNLGQLIAGRLILGFGIGMTIATAPVWQAETSTTHNRGHHVIVAGIGTAGGVALSSWLTYLFGLVHLHTDGHESWNWRVPGLMTGVFALVILASTYAFPESPRWLVMAGRHEDARRILARITDDDVNSETVIADLYAVIRANDEAAEAADFWSIFRMGKEKMSYRVFLACSSQWYSQMAGSALITYYSRQLFRTIGLDQDLANILGSVVLTWKWLCCFISFFTIEMAGRRKLFLVSGIGMTVCMFCLAICGSQVSAERRAPAYAGVVFAFIFVIFYPIGFLGPNYVYSQEIITTRFRAPASGLSIGVHWLTSFTVSLTTPLGFNAIGWKYYLVWGGSAASSIPIVYFLYPETTGLSIEEIDGVFIDSSSILDTPRLARERVKQKREMQGEEGIQLSDGQFKSEDVQVERPEN</sequence>
<dbReference type="Pfam" id="PF00083">
    <property type="entry name" value="Sugar_tr"/>
    <property type="match status" value="1"/>
</dbReference>
<feature type="transmembrane region" description="Helical" evidence="10">
    <location>
        <begin position="99"/>
        <end position="119"/>
    </location>
</feature>
<evidence type="ECO:0000256" key="2">
    <source>
        <dbReference type="ARBA" id="ARBA00010992"/>
    </source>
</evidence>
<evidence type="ECO:0000256" key="1">
    <source>
        <dbReference type="ARBA" id="ARBA00004141"/>
    </source>
</evidence>
<dbReference type="PROSITE" id="PS50850">
    <property type="entry name" value="MFS"/>
    <property type="match status" value="1"/>
</dbReference>
<comment type="caution">
    <text evidence="12">The sequence shown here is derived from an EMBL/GenBank/DDBJ whole genome shotgun (WGS) entry which is preliminary data.</text>
</comment>
<dbReference type="NCBIfam" id="TIGR00879">
    <property type="entry name" value="SP"/>
    <property type="match status" value="1"/>
</dbReference>
<dbReference type="AlphaFoldDB" id="A0A1Y2B7F0"/>
<keyword evidence="4 10" id="KW-0812">Transmembrane</keyword>
<feature type="transmembrane region" description="Helical" evidence="10">
    <location>
        <begin position="380"/>
        <end position="404"/>
    </location>
</feature>
<comment type="subcellular location">
    <subcellularLocation>
        <location evidence="1">Membrane</location>
        <topology evidence="1">Multi-pass membrane protein</topology>
    </subcellularLocation>
</comment>
<comment type="similarity">
    <text evidence="2 8">Belongs to the major facilitator superfamily. Sugar transporter (TC 2.A.1.1) family.</text>
</comment>
<dbReference type="SUPFAM" id="SSF103473">
    <property type="entry name" value="MFS general substrate transporter"/>
    <property type="match status" value="1"/>
</dbReference>
<dbReference type="PRINTS" id="PR00171">
    <property type="entry name" value="SUGRTRNSPORT"/>
</dbReference>
<reference evidence="12 13" key="1">
    <citation type="submission" date="2016-07" db="EMBL/GenBank/DDBJ databases">
        <title>Pervasive Adenine N6-methylation of Active Genes in Fungi.</title>
        <authorList>
            <consortium name="DOE Joint Genome Institute"/>
            <person name="Mondo S.J."/>
            <person name="Dannebaum R.O."/>
            <person name="Kuo R.C."/>
            <person name="Labutti K."/>
            <person name="Haridas S."/>
            <person name="Kuo A."/>
            <person name="Salamov A."/>
            <person name="Ahrendt S.R."/>
            <person name="Lipzen A."/>
            <person name="Sullivan W."/>
            <person name="Andreopoulos W.B."/>
            <person name="Clum A."/>
            <person name="Lindquist E."/>
            <person name="Daum C."/>
            <person name="Ramamoorthy G.K."/>
            <person name="Gryganskyi A."/>
            <person name="Culley D."/>
            <person name="Magnuson J.K."/>
            <person name="James T.Y."/>
            <person name="O'Malley M.A."/>
            <person name="Stajich J.E."/>
            <person name="Spatafora J.W."/>
            <person name="Visel A."/>
            <person name="Grigoriev I.V."/>
        </authorList>
    </citation>
    <scope>NUCLEOTIDE SEQUENCE [LARGE SCALE GENOMIC DNA]</scope>
    <source>
        <strain evidence="12 13">68-887.2</strain>
    </source>
</reference>
<evidence type="ECO:0000256" key="7">
    <source>
        <dbReference type="ARBA" id="ARBA00049119"/>
    </source>
</evidence>
<dbReference type="InParanoid" id="A0A1Y2B7F0"/>
<feature type="transmembrane region" description="Helical" evidence="10">
    <location>
        <begin position="125"/>
        <end position="147"/>
    </location>
</feature>
<proteinExistence type="inferred from homology"/>
<feature type="transmembrane region" description="Helical" evidence="10">
    <location>
        <begin position="416"/>
        <end position="436"/>
    </location>
</feature>
<organism evidence="12 13">
    <name type="scientific">Naematelia encephala</name>
    <dbReference type="NCBI Taxonomy" id="71784"/>
    <lineage>
        <taxon>Eukaryota</taxon>
        <taxon>Fungi</taxon>
        <taxon>Dikarya</taxon>
        <taxon>Basidiomycota</taxon>
        <taxon>Agaricomycotina</taxon>
        <taxon>Tremellomycetes</taxon>
        <taxon>Tremellales</taxon>
        <taxon>Naemateliaceae</taxon>
        <taxon>Naematelia</taxon>
    </lineage>
</organism>
<dbReference type="InterPro" id="IPR050360">
    <property type="entry name" value="MFS_Sugar_Transporters"/>
</dbReference>
<keyword evidence="3 8" id="KW-0813">Transport</keyword>
<feature type="domain" description="Major facilitator superfamily (MFS) profile" evidence="11">
    <location>
        <begin position="23"/>
        <end position="471"/>
    </location>
</feature>
<evidence type="ECO:0000256" key="8">
    <source>
        <dbReference type="RuleBase" id="RU003346"/>
    </source>
</evidence>
<dbReference type="GO" id="GO:0016020">
    <property type="term" value="C:membrane"/>
    <property type="evidence" value="ECO:0007669"/>
    <property type="project" value="UniProtKB-SubCell"/>
</dbReference>
<gene>
    <name evidence="12" type="ORF">BCR39DRAFT_528210</name>
</gene>
<keyword evidence="5 10" id="KW-1133">Transmembrane helix</keyword>
<dbReference type="InterPro" id="IPR020846">
    <property type="entry name" value="MFS_dom"/>
</dbReference>
<dbReference type="Proteomes" id="UP000193986">
    <property type="component" value="Unassembled WGS sequence"/>
</dbReference>